<evidence type="ECO:0000313" key="3">
    <source>
        <dbReference type="EMBL" id="TLX71094.1"/>
    </source>
</evidence>
<dbReference type="PANTHER" id="PTHR31793">
    <property type="entry name" value="4-HYDROXYBENZOYL-COA THIOESTERASE FAMILY MEMBER"/>
    <property type="match status" value="1"/>
</dbReference>
<dbReference type="EMBL" id="SWDV01000043">
    <property type="protein sequence ID" value="TLX71094.1"/>
    <property type="molecule type" value="Genomic_DNA"/>
</dbReference>
<dbReference type="PANTHER" id="PTHR31793:SF27">
    <property type="entry name" value="NOVEL THIOESTERASE SUPERFAMILY DOMAIN AND SAPOSIN A-TYPE DOMAIN CONTAINING PROTEIN (0610012H03RIK)"/>
    <property type="match status" value="1"/>
</dbReference>
<sequence length="144" mass="16087">MKPAGRPRRADYVRFYPVTTRWGDHDSYGHVHNVVYYSFYDSAISQFLVESGTLDIGNSPVIGLIVASNCTYFASITFPERVSIGLRIVHLGHSSARYELGVFREDEDEACACGEVVYVYVDRESRSSASIPGAVRRELSTLIV</sequence>
<dbReference type="InterPro" id="IPR050563">
    <property type="entry name" value="4-hydroxybenzoyl-CoA_TE"/>
</dbReference>
<accession>A0A5R9QNY4</accession>
<dbReference type="CDD" id="cd00586">
    <property type="entry name" value="4HBT"/>
    <property type="match status" value="1"/>
</dbReference>
<dbReference type="Proteomes" id="UP000306635">
    <property type="component" value="Unassembled WGS sequence"/>
</dbReference>
<dbReference type="OrthoDB" id="9799036at2"/>
<keyword evidence="4" id="KW-1185">Reference proteome</keyword>
<dbReference type="InterPro" id="IPR029069">
    <property type="entry name" value="HotDog_dom_sf"/>
</dbReference>
<evidence type="ECO:0000256" key="1">
    <source>
        <dbReference type="ARBA" id="ARBA00005953"/>
    </source>
</evidence>
<organism evidence="3 4">
    <name type="scientific">Pseudomonas nicosulfuronedens</name>
    <dbReference type="NCBI Taxonomy" id="2571105"/>
    <lineage>
        <taxon>Bacteria</taxon>
        <taxon>Pseudomonadati</taxon>
        <taxon>Pseudomonadota</taxon>
        <taxon>Gammaproteobacteria</taxon>
        <taxon>Pseudomonadales</taxon>
        <taxon>Pseudomonadaceae</taxon>
        <taxon>Pseudomonas</taxon>
    </lineage>
</organism>
<comment type="caution">
    <text evidence="3">The sequence shown here is derived from an EMBL/GenBank/DDBJ whole genome shotgun (WGS) entry which is preliminary data.</text>
</comment>
<dbReference type="Gene3D" id="3.10.129.10">
    <property type="entry name" value="Hotdog Thioesterase"/>
    <property type="match status" value="1"/>
</dbReference>
<gene>
    <name evidence="3" type="ORF">FAS41_26040</name>
</gene>
<keyword evidence="2" id="KW-0378">Hydrolase</keyword>
<dbReference type="Pfam" id="PF13279">
    <property type="entry name" value="4HBT_2"/>
    <property type="match status" value="1"/>
</dbReference>
<proteinExistence type="inferred from homology"/>
<dbReference type="GO" id="GO:0047617">
    <property type="term" value="F:fatty acyl-CoA hydrolase activity"/>
    <property type="evidence" value="ECO:0007669"/>
    <property type="project" value="TreeGrafter"/>
</dbReference>
<comment type="similarity">
    <text evidence="1">Belongs to the 4-hydroxybenzoyl-CoA thioesterase family.</text>
</comment>
<name>A0A5R9QNY4_9PSED</name>
<dbReference type="SUPFAM" id="SSF54637">
    <property type="entry name" value="Thioesterase/thiol ester dehydrase-isomerase"/>
    <property type="match status" value="1"/>
</dbReference>
<evidence type="ECO:0000256" key="2">
    <source>
        <dbReference type="ARBA" id="ARBA00022801"/>
    </source>
</evidence>
<protein>
    <submittedName>
        <fullName evidence="3">Acyl-CoA thioesterase</fullName>
    </submittedName>
</protein>
<dbReference type="RefSeq" id="WP_138526240.1">
    <property type="nucleotide sequence ID" value="NZ_SWDV01000043.1"/>
</dbReference>
<dbReference type="AlphaFoldDB" id="A0A5R9QNY4"/>
<evidence type="ECO:0000313" key="4">
    <source>
        <dbReference type="Proteomes" id="UP000306635"/>
    </source>
</evidence>
<reference evidence="3 4" key="1">
    <citation type="submission" date="2019-04" db="EMBL/GenBank/DDBJ databases">
        <authorList>
            <person name="Li M."/>
        </authorList>
    </citation>
    <scope>NUCLEOTIDE SEQUENCE [LARGE SCALE GENOMIC DNA]</scope>
    <source>
        <strain evidence="3 4">LAM1902</strain>
    </source>
</reference>